<dbReference type="Gene3D" id="1.10.510.10">
    <property type="entry name" value="Transferase(Phosphotransferase) domain 1"/>
    <property type="match status" value="1"/>
</dbReference>
<organism evidence="9">
    <name type="scientific">Naegleria gruberi</name>
    <name type="common">Amoeba</name>
    <dbReference type="NCBI Taxonomy" id="5762"/>
    <lineage>
        <taxon>Eukaryota</taxon>
        <taxon>Discoba</taxon>
        <taxon>Heterolobosea</taxon>
        <taxon>Tetramitia</taxon>
        <taxon>Eutetramitia</taxon>
        <taxon>Vahlkampfiidae</taxon>
        <taxon>Naegleria</taxon>
    </lineage>
</organism>
<gene>
    <name evidence="8" type="ORF">NAEGRDRAFT_64922</name>
</gene>
<keyword evidence="1 4" id="KW-0547">Nucleotide-binding</keyword>
<feature type="domain" description="EGF-like" evidence="7">
    <location>
        <begin position="995"/>
        <end position="1024"/>
    </location>
</feature>
<evidence type="ECO:0000313" key="9">
    <source>
        <dbReference type="Proteomes" id="UP000006671"/>
    </source>
</evidence>
<reference evidence="8 9" key="1">
    <citation type="journal article" date="2010" name="Cell">
        <title>The genome of Naegleria gruberi illuminates early eukaryotic versatility.</title>
        <authorList>
            <person name="Fritz-Laylin L.K."/>
            <person name="Prochnik S.E."/>
            <person name="Ginger M.L."/>
            <person name="Dacks J.B."/>
            <person name="Carpenter M.L."/>
            <person name="Field M.C."/>
            <person name="Kuo A."/>
            <person name="Paredez A."/>
            <person name="Chapman J."/>
            <person name="Pham J."/>
            <person name="Shu S."/>
            <person name="Neupane R."/>
            <person name="Cipriano M."/>
            <person name="Mancuso J."/>
            <person name="Tu H."/>
            <person name="Salamov A."/>
            <person name="Lindquist E."/>
            <person name="Shapiro H."/>
            <person name="Lucas S."/>
            <person name="Grigoriev I.V."/>
            <person name="Cande W.Z."/>
            <person name="Fulton C."/>
            <person name="Rokhsar D.S."/>
            <person name="Dawson S.C."/>
        </authorList>
    </citation>
    <scope>NUCLEOTIDE SEQUENCE [LARGE SCALE GENOMIC DNA]</scope>
    <source>
        <strain evidence="8 9">NEG-M</strain>
    </source>
</reference>
<dbReference type="PROSITE" id="PS50011">
    <property type="entry name" value="PROTEIN_KINASE_DOM"/>
    <property type="match status" value="1"/>
</dbReference>
<feature type="binding site" evidence="4">
    <location>
        <position position="1213"/>
    </location>
    <ligand>
        <name>ATP</name>
        <dbReference type="ChEBI" id="CHEBI:30616"/>
    </ligand>
</feature>
<keyword evidence="5" id="KW-0812">Transmembrane</keyword>
<feature type="disulfide bond" evidence="3">
    <location>
        <begin position="1053"/>
        <end position="1062"/>
    </location>
</feature>
<keyword evidence="5" id="KW-1133">Transmembrane helix</keyword>
<dbReference type="OrthoDB" id="273823at2759"/>
<evidence type="ECO:0000259" key="7">
    <source>
        <dbReference type="PROSITE" id="PS50026"/>
    </source>
</evidence>
<dbReference type="SUPFAM" id="SSF63825">
    <property type="entry name" value="YWTD domain"/>
    <property type="match status" value="1"/>
</dbReference>
<dbReference type="STRING" id="5762.D2V7U0"/>
<protein>
    <submittedName>
        <fullName evidence="8">Predicted protein</fullName>
    </submittedName>
</protein>
<dbReference type="InterPro" id="IPR000742">
    <property type="entry name" value="EGF"/>
</dbReference>
<dbReference type="Gene3D" id="2.120.10.30">
    <property type="entry name" value="TolB, C-terminal domain"/>
    <property type="match status" value="5"/>
</dbReference>
<evidence type="ECO:0000313" key="8">
    <source>
        <dbReference type="EMBL" id="EFC47060.1"/>
    </source>
</evidence>
<dbReference type="InterPro" id="IPR017441">
    <property type="entry name" value="Protein_kinase_ATP_BS"/>
</dbReference>
<dbReference type="eggNOG" id="KOG1225">
    <property type="taxonomic scope" value="Eukaryota"/>
</dbReference>
<dbReference type="CDD" id="cd00055">
    <property type="entry name" value="EGF_Lam"/>
    <property type="match status" value="1"/>
</dbReference>
<keyword evidence="3" id="KW-0245">EGF-like domain</keyword>
<dbReference type="eggNOG" id="KOG0192">
    <property type="taxonomic scope" value="Eukaryota"/>
</dbReference>
<dbReference type="InterPro" id="IPR011009">
    <property type="entry name" value="Kinase-like_dom_sf"/>
</dbReference>
<dbReference type="RefSeq" id="XP_002679804.1">
    <property type="nucleotide sequence ID" value="XM_002679758.1"/>
</dbReference>
<dbReference type="EMBL" id="GG738856">
    <property type="protein sequence ID" value="EFC47060.1"/>
    <property type="molecule type" value="Genomic_DNA"/>
</dbReference>
<evidence type="ECO:0000256" key="2">
    <source>
        <dbReference type="ARBA" id="ARBA00022840"/>
    </source>
</evidence>
<dbReference type="Proteomes" id="UP000006671">
    <property type="component" value="Unassembled WGS sequence"/>
</dbReference>
<dbReference type="KEGG" id="ngr:NAEGRDRAFT_64922"/>
<dbReference type="SUPFAM" id="SSF56112">
    <property type="entry name" value="Protein kinase-like (PK-like)"/>
    <property type="match status" value="1"/>
</dbReference>
<dbReference type="SMART" id="SM00181">
    <property type="entry name" value="EGF"/>
    <property type="match status" value="3"/>
</dbReference>
<evidence type="ECO:0000256" key="3">
    <source>
        <dbReference type="PROSITE-ProRule" id="PRU00076"/>
    </source>
</evidence>
<feature type="transmembrane region" description="Helical" evidence="5">
    <location>
        <begin position="1104"/>
        <end position="1130"/>
    </location>
</feature>
<dbReference type="GeneID" id="8860262"/>
<dbReference type="GO" id="GO:0005524">
    <property type="term" value="F:ATP binding"/>
    <property type="evidence" value="ECO:0007669"/>
    <property type="project" value="UniProtKB-UniRule"/>
</dbReference>
<keyword evidence="5" id="KW-0472">Membrane</keyword>
<dbReference type="Pfam" id="PF00069">
    <property type="entry name" value="Pkinase"/>
    <property type="match status" value="1"/>
</dbReference>
<dbReference type="PANTHER" id="PTHR46388">
    <property type="entry name" value="NHL REPEAT-CONTAINING PROTEIN 2"/>
    <property type="match status" value="1"/>
</dbReference>
<proteinExistence type="predicted"/>
<dbReference type="SUPFAM" id="SSF101898">
    <property type="entry name" value="NHL repeat"/>
    <property type="match status" value="2"/>
</dbReference>
<keyword evidence="3" id="KW-1015">Disulfide bond</keyword>
<dbReference type="PANTHER" id="PTHR46388:SF2">
    <property type="entry name" value="NHL REPEAT-CONTAINING PROTEIN 2"/>
    <property type="match status" value="1"/>
</dbReference>
<dbReference type="InterPro" id="IPR000719">
    <property type="entry name" value="Prot_kinase_dom"/>
</dbReference>
<keyword evidence="2 4" id="KW-0067">ATP-binding</keyword>
<sequence>MVYESFQHPEQIVYLGGYVSTSVWSLMRLNLTDGGVETILETVGYLAKPINENGNDIFYCMKEEAGVCNLVKYNATSGSSVIIAGGRSCDCDSQTTTQLSEMTFCLLGLLSVHKKNDLILIYYSDYTRIYEIDERQSSVKKIPGFDDLLHINSIHVNSNNDLYIAALYTIRKLHHTSGNITTIISLSGSSNFLTFELDNNEIIDSVESFYYFKFPDFQIFKTTVKYSGSSIIGMNTTSIGGAFITSGDSGDGGLATDASINFLNSLSVIGSKLWLIGINHIRQIDLKTGIISSLFSKNGMRVFNMNAKDMKAPFLLRSPKDLIYSDSSGSPSLLILESGSASILNYTLSDGNIGIVENTLVPLSQDEPYRATPIISNPYSIALDLNSNLLISNDISYWTVNFLVKLNKSNTASHSILFGNKFSTSRDAPTNVKSSVLNRPSGVSSFASSNDILIFVSDTSNDRVLMISSTNGTISTIANKKDHGISGPSGITTLRREGETYIFFSDSNHCVWRIHLLSKTVSLIAGQPGIKGHIDGIALNSTFNHPSGIHAEYSAIYVADSNNHVIRKITLSTGIVSTVAGSGEPGYNGDGKLPLETQFNNPMGVISAQMGLIVADTNNHRIRVITDVTVKTLAGTGIDGSSGDEGPAIRSQLFYPHSVSYGYSDIYVADTFNNKIRAISTTDFNIRTVVSQTGFPGFEGDGDSALTAKINGPMSVHAVANSLEEKMVLVADTRNDKIRVYTMKKTIEILAGGVGDLGPSENAIGNCLGLTIAPNNDIYFTDVTNNMIRMIRNGIVHTIAGNGGYGFYADDINSLQTSLAYPSGIAYSKITGDIIFSDRNNHRIRIVYKNGTISTLAGTGIKGFSGDGLPAKNAQLNSPTFLKLIPPYEDIIFSDSNNGRIRRIKDGIITTIAGNGTDTSYGGLYYSNMELSAVSAPLGIPEGITFSNDGKGEIYISDSKYNVIYKMKPYCKDGYVLSMTMTECIATCFGIASNESTSCNGGNGTCVEYNKCVCHAGFSGSQCQYPICNGISSESQSVCSSNGTCISPNNCNCSIGYTGVSCQIAICFGISGSEACNRNGNCVKHDMCECKEGFGGERCEYSNLMLGIVLGLIGFFALVIAIISVVLIFITRKYRKQKRINDTDLTLDQRLLSQSEMEYTSNGSGSKPTSEEEQNFIIPVELLHMDKPIKRLGEGGMGSVFSTKYNGIIIAVKVFDLNNINISEDDFKFEAILLSKLRHPNIINFYGISSTPTKRFIAMEYMDKSLESLIRSLELHQLKCSLQLKLSILLNVASGINYLHCLEPNFIVHRDLKPANILLDKNGTAKLCDFGLGRVLSSHSISALTNHIGTSNYMRLVFF</sequence>
<dbReference type="PROSITE" id="PS50026">
    <property type="entry name" value="EGF_3"/>
    <property type="match status" value="2"/>
</dbReference>
<dbReference type="InterPro" id="IPR002049">
    <property type="entry name" value="LE_dom"/>
</dbReference>
<feature type="domain" description="Protein kinase" evidence="6">
    <location>
        <begin position="1186"/>
        <end position="1359"/>
    </location>
</feature>
<feature type="domain" description="EGF-like" evidence="7">
    <location>
        <begin position="1029"/>
        <end position="1063"/>
    </location>
</feature>
<dbReference type="PROSITE" id="PS00107">
    <property type="entry name" value="PROTEIN_KINASE_ATP"/>
    <property type="match status" value="1"/>
</dbReference>
<dbReference type="Gene3D" id="2.10.25.10">
    <property type="entry name" value="Laminin"/>
    <property type="match status" value="2"/>
</dbReference>
<dbReference type="SMART" id="SM00220">
    <property type="entry name" value="S_TKc"/>
    <property type="match status" value="1"/>
</dbReference>
<evidence type="ECO:0000256" key="1">
    <source>
        <dbReference type="ARBA" id="ARBA00022741"/>
    </source>
</evidence>
<dbReference type="InParanoid" id="D2V7U0"/>
<accession>D2V7U0</accession>
<feature type="disulfide bond" evidence="3">
    <location>
        <begin position="1014"/>
        <end position="1023"/>
    </location>
</feature>
<dbReference type="InterPro" id="IPR011042">
    <property type="entry name" value="6-blade_b-propeller_TolB-like"/>
</dbReference>
<dbReference type="PROSITE" id="PS01186">
    <property type="entry name" value="EGF_2"/>
    <property type="match status" value="3"/>
</dbReference>
<dbReference type="GO" id="GO:0004672">
    <property type="term" value="F:protein kinase activity"/>
    <property type="evidence" value="ECO:0007669"/>
    <property type="project" value="InterPro"/>
</dbReference>
<keyword evidence="9" id="KW-1185">Reference proteome</keyword>
<name>D2V7U0_NAEGR</name>
<dbReference type="eggNOG" id="KOG2177">
    <property type="taxonomic scope" value="Eukaryota"/>
</dbReference>
<evidence type="ECO:0000256" key="5">
    <source>
        <dbReference type="SAM" id="Phobius"/>
    </source>
</evidence>
<dbReference type="PROSITE" id="PS00022">
    <property type="entry name" value="EGF_1"/>
    <property type="match status" value="3"/>
</dbReference>
<dbReference type="InterPro" id="IPR008271">
    <property type="entry name" value="Ser/Thr_kinase_AS"/>
</dbReference>
<comment type="caution">
    <text evidence="3">Lacks conserved residue(s) required for the propagation of feature annotation.</text>
</comment>
<dbReference type="PROSITE" id="PS00108">
    <property type="entry name" value="PROTEIN_KINASE_ST"/>
    <property type="match status" value="1"/>
</dbReference>
<dbReference type="VEuPathDB" id="AmoebaDB:NAEGRDRAFT_64922"/>
<evidence type="ECO:0000259" key="6">
    <source>
        <dbReference type="PROSITE" id="PS50011"/>
    </source>
</evidence>
<evidence type="ECO:0000256" key="4">
    <source>
        <dbReference type="PROSITE-ProRule" id="PRU10141"/>
    </source>
</evidence>